<dbReference type="GO" id="GO:0016787">
    <property type="term" value="F:hydrolase activity"/>
    <property type="evidence" value="ECO:0007669"/>
    <property type="project" value="UniProtKB-KW"/>
</dbReference>
<comment type="caution">
    <text evidence="6">The sequence shown here is derived from an EMBL/GenBank/DDBJ whole genome shotgun (WGS) entry which is preliminary data.</text>
</comment>
<evidence type="ECO:0000313" key="6">
    <source>
        <dbReference type="EMBL" id="MFC0393465.1"/>
    </source>
</evidence>
<proteinExistence type="inferred from homology"/>
<dbReference type="Proteomes" id="UP001589818">
    <property type="component" value="Unassembled WGS sequence"/>
</dbReference>
<dbReference type="SUPFAM" id="SSF51445">
    <property type="entry name" value="(Trans)glycosidases"/>
    <property type="match status" value="1"/>
</dbReference>
<dbReference type="Pfam" id="PF02156">
    <property type="entry name" value="Glyco_hydro_26"/>
    <property type="match status" value="1"/>
</dbReference>
<evidence type="ECO:0000256" key="4">
    <source>
        <dbReference type="PROSITE-ProRule" id="PRU01100"/>
    </source>
</evidence>
<dbReference type="PROSITE" id="PS51764">
    <property type="entry name" value="GH26"/>
    <property type="match status" value="1"/>
</dbReference>
<evidence type="ECO:0000259" key="5">
    <source>
        <dbReference type="PROSITE" id="PS51764"/>
    </source>
</evidence>
<evidence type="ECO:0000313" key="7">
    <source>
        <dbReference type="Proteomes" id="UP001589818"/>
    </source>
</evidence>
<dbReference type="Gene3D" id="2.60.40.10">
    <property type="entry name" value="Immunoglobulins"/>
    <property type="match status" value="1"/>
</dbReference>
<dbReference type="InterPro" id="IPR013783">
    <property type="entry name" value="Ig-like_fold"/>
</dbReference>
<dbReference type="InterPro" id="IPR000805">
    <property type="entry name" value="Glyco_hydro_26"/>
</dbReference>
<keyword evidence="3 4" id="KW-0326">Glycosidase</keyword>
<accession>A0ABV6JC40</accession>
<keyword evidence="7" id="KW-1185">Reference proteome</keyword>
<feature type="domain" description="GH26" evidence="5">
    <location>
        <begin position="139"/>
        <end position="435"/>
    </location>
</feature>
<sequence length="541" mass="60478">MMNSGKKMRAFGRMAILAIAIVMLLTVVNDNEVKALNVWGLVKEAQKLEQKKDYAGAIAKYKQAVADFVAKKEYGNTANMYRRIGDNYVLLKRYDDAVSNWDLESSYADKASQTQVSLAAKRKADMLRSTAQLFIETDAASVGGANYHGAKFEPKNGALLGAYAELDPVVHNPANGKPFYTTGFPELTGKKHAAYLLYFTYGKPFSNLKNHISQAAANGTALQLGLQPMKGLAEVKDDAYLRGLAREVGESGIPVFLRFANEMNGDWVPWHGDPKAYIEKFRLVAKVFKEEAPDNVVMVWSPDRLPEHNISDYYPGDAYVDWVGVSLYTIFNPAFDPLKLGEDRSSHVEKFDNIYKMYAARKPIFISEGGISYMYPEKKLDKTDWAVYKTKEFYASLPMLYPKVKGVFWFDSNHDSSNRIKYYMLSANRKLLDAYKTSIANPFYLSAVGAESPVAYKQISGGAVAAGKHKMSAYVKTWSPRLAKVTYEIGGRNVGTAVSLPWTVHIDFTPYKGKKIEVIVKAYDNTNKLVTTRSVYVTVKG</sequence>
<organism evidence="6 7">
    <name type="scientific">Paenibacillus mendelii</name>
    <dbReference type="NCBI Taxonomy" id="206163"/>
    <lineage>
        <taxon>Bacteria</taxon>
        <taxon>Bacillati</taxon>
        <taxon>Bacillota</taxon>
        <taxon>Bacilli</taxon>
        <taxon>Bacillales</taxon>
        <taxon>Paenibacillaceae</taxon>
        <taxon>Paenibacillus</taxon>
    </lineage>
</organism>
<evidence type="ECO:0000256" key="3">
    <source>
        <dbReference type="ARBA" id="ARBA00023295"/>
    </source>
</evidence>
<comment type="similarity">
    <text evidence="1 4">Belongs to the glycosyl hydrolase 26 family.</text>
</comment>
<name>A0ABV6JC40_9BACL</name>
<reference evidence="6 7" key="1">
    <citation type="submission" date="2024-09" db="EMBL/GenBank/DDBJ databases">
        <authorList>
            <person name="Sun Q."/>
            <person name="Mori K."/>
        </authorList>
    </citation>
    <scope>NUCLEOTIDE SEQUENCE [LARGE SCALE GENOMIC DNA]</scope>
    <source>
        <strain evidence="6 7">CCM 4839</strain>
    </source>
</reference>
<dbReference type="Gene3D" id="3.20.20.80">
    <property type="entry name" value="Glycosidases"/>
    <property type="match status" value="1"/>
</dbReference>
<dbReference type="InterPro" id="IPR022790">
    <property type="entry name" value="GH26_dom"/>
</dbReference>
<feature type="active site" description="Nucleophile" evidence="4">
    <location>
        <position position="368"/>
    </location>
</feature>
<keyword evidence="2 4" id="KW-0378">Hydrolase</keyword>
<dbReference type="RefSeq" id="WP_256555556.1">
    <property type="nucleotide sequence ID" value="NZ_JANHOF010000014.1"/>
</dbReference>
<dbReference type="PANTHER" id="PTHR40079:SF4">
    <property type="entry name" value="GH26 DOMAIN-CONTAINING PROTEIN-RELATED"/>
    <property type="match status" value="1"/>
</dbReference>
<dbReference type="EMBL" id="JBHLVF010000033">
    <property type="protein sequence ID" value="MFC0393465.1"/>
    <property type="molecule type" value="Genomic_DNA"/>
</dbReference>
<dbReference type="PANTHER" id="PTHR40079">
    <property type="entry name" value="MANNAN ENDO-1,4-BETA-MANNOSIDASE E-RELATED"/>
    <property type="match status" value="1"/>
</dbReference>
<protein>
    <submittedName>
        <fullName evidence="6">Glycosyl hydrolase</fullName>
    </submittedName>
</protein>
<evidence type="ECO:0000256" key="2">
    <source>
        <dbReference type="ARBA" id="ARBA00022801"/>
    </source>
</evidence>
<evidence type="ECO:0000256" key="1">
    <source>
        <dbReference type="ARBA" id="ARBA00007754"/>
    </source>
</evidence>
<gene>
    <name evidence="6" type="ORF">ACFFJ8_19060</name>
</gene>
<feature type="active site" description="Proton donor" evidence="4">
    <location>
        <position position="262"/>
    </location>
</feature>
<dbReference type="InterPro" id="IPR017853">
    <property type="entry name" value="GH"/>
</dbReference>